<proteinExistence type="inferred from homology"/>
<evidence type="ECO:0000259" key="6">
    <source>
        <dbReference type="Pfam" id="PF04453"/>
    </source>
</evidence>
<evidence type="ECO:0000313" key="7">
    <source>
        <dbReference type="EMBL" id="MFJ1269742.1"/>
    </source>
</evidence>
<feature type="domain" description="LptD C-terminal" evidence="6">
    <location>
        <begin position="347"/>
        <end position="748"/>
    </location>
</feature>
<dbReference type="InterPro" id="IPR050218">
    <property type="entry name" value="LptD"/>
</dbReference>
<reference evidence="7 8" key="1">
    <citation type="submission" date="2024-08" db="EMBL/GenBank/DDBJ databases">
        <title>Draft Genome Sequence of Legionella lytica strain DSB2004, Isolated From a Fire Sprinkler System.</title>
        <authorList>
            <person name="Everhart A.D."/>
            <person name="Kidane D.T."/>
            <person name="Farone A.L."/>
            <person name="Farone M.B."/>
        </authorList>
    </citation>
    <scope>NUCLEOTIDE SEQUENCE [LARGE SCALE GENOMIC DNA]</scope>
    <source>
        <strain evidence="7 8">DSB2004</strain>
    </source>
</reference>
<protein>
    <recommendedName>
        <fullName evidence="4">LPS-assembly protein LptD</fullName>
    </recommendedName>
</protein>
<dbReference type="EMBL" id="JBGORX010000008">
    <property type="protein sequence ID" value="MFJ1269742.1"/>
    <property type="molecule type" value="Genomic_DNA"/>
</dbReference>
<keyword evidence="3 4" id="KW-0998">Cell outer membrane</keyword>
<accession>A0ABW8DAJ9</accession>
<dbReference type="HAMAP" id="MF_01411">
    <property type="entry name" value="LPS_assembly_LptD"/>
    <property type="match status" value="1"/>
</dbReference>
<comment type="caution">
    <text evidence="4">Lacks conserved residue(s) required for the propagation of feature annotation.</text>
</comment>
<dbReference type="Pfam" id="PF03968">
    <property type="entry name" value="LptD_N"/>
    <property type="match status" value="1"/>
</dbReference>
<comment type="subcellular location">
    <subcellularLocation>
        <location evidence="4">Cell outer membrane</location>
    </subcellularLocation>
</comment>
<organism evidence="7 8">
    <name type="scientific">Legionella lytica</name>
    <dbReference type="NCBI Taxonomy" id="96232"/>
    <lineage>
        <taxon>Bacteria</taxon>
        <taxon>Pseudomonadati</taxon>
        <taxon>Pseudomonadota</taxon>
        <taxon>Gammaproteobacteria</taxon>
        <taxon>Legionellales</taxon>
        <taxon>Legionellaceae</taxon>
        <taxon>Legionella</taxon>
    </lineage>
</organism>
<dbReference type="InterPro" id="IPR007543">
    <property type="entry name" value="LptD_C"/>
</dbReference>
<dbReference type="PANTHER" id="PTHR30189:SF1">
    <property type="entry name" value="LPS-ASSEMBLY PROTEIN LPTD"/>
    <property type="match status" value="1"/>
</dbReference>
<dbReference type="InterPro" id="IPR020889">
    <property type="entry name" value="LipoPS_assembly_LptD"/>
</dbReference>
<dbReference type="RefSeq" id="WP_400188563.1">
    <property type="nucleotide sequence ID" value="NZ_JBGORX010000008.1"/>
</dbReference>
<comment type="subunit">
    <text evidence="4">Component of the lipopolysaccharide transport and assembly complex. Interacts with LptE and LptA.</text>
</comment>
<feature type="domain" description="Organic solvent tolerance-like N-terminal" evidence="5">
    <location>
        <begin position="83"/>
        <end position="223"/>
    </location>
</feature>
<keyword evidence="8" id="KW-1185">Reference proteome</keyword>
<keyword evidence="2 4" id="KW-0472">Membrane</keyword>
<name>A0ABW8DAJ9_9GAMM</name>
<evidence type="ECO:0000259" key="5">
    <source>
        <dbReference type="Pfam" id="PF03968"/>
    </source>
</evidence>
<dbReference type="PANTHER" id="PTHR30189">
    <property type="entry name" value="LPS-ASSEMBLY PROTEIN"/>
    <property type="match status" value="1"/>
</dbReference>
<gene>
    <name evidence="4" type="primary">lptD</name>
    <name evidence="7" type="ORF">ACD661_14350</name>
</gene>
<evidence type="ECO:0000256" key="2">
    <source>
        <dbReference type="ARBA" id="ARBA00023136"/>
    </source>
</evidence>
<evidence type="ECO:0000256" key="4">
    <source>
        <dbReference type="HAMAP-Rule" id="MF_01411"/>
    </source>
</evidence>
<evidence type="ECO:0000313" key="8">
    <source>
        <dbReference type="Proteomes" id="UP001615550"/>
    </source>
</evidence>
<keyword evidence="1 4" id="KW-0732">Signal</keyword>
<comment type="function">
    <text evidence="4">Together with LptE, is involved in the assembly of lipopolysaccharide (LPS) at the surface of the outer membrane.</text>
</comment>
<sequence length="836" mass="95170">MAGSTITLTTLMVIHHSLVHADSITYEPVQACVVARDVDLTNAVRSKLAQCLGWQNDSSSPVCLGSYRPITVTPLASPDELRIMADKVSFYQDKPSTLSGNVEIRQTQRVVNAETAHVYRDAKTNQISRIEFLGDVHYLELDKLMIARKASINPQDKSGQTEDVIYRFNTNKGHALLPAWGRANLMQRFANSDYLLSQATYTTCAPQDKAWMLEAKSIKIDDKKKVGVARNVKLRVREWPVFYFPYLSFPTSKERKSGFLMPVAGYSNVGGFDLGIPYYWNIAPNYDLTLTPHLYTERGVMLGADYRYLTEKSRGIISGTFLPQDAAFRNFLHDNEWEFPRLKHSSTNRWSIGVLESTLLAPNLSFNANVQQVSDDYYLQDFSSNLALITQRQLLRQADLTYTTENWVFRGMAQSYQTLHPVNETPIADQYERLPQIAAHGYYYDLPMHANLNLIGQYDQFFWPGTKWEGAQVGVPRGPRLHFNPVLILPQRKAWGYITPSVEFVENYYEVSNSWGPKHTDYNRFIPRYDVRGGLFFERNFNWFGRGFTQTLEPSLYYLYVPYQDQSAIPIYDTANMIFNVDQLFRTNRFSGFDRIGDANQLSYALTTRWLSEETGFERANFSVGQIKYFTNRKVQLCRSLTGPCIANPLEIGQLSPFANTSPIASRAVYHFNPVWSITGDYVWDTATSATNNGDLNLHYQPAPNAILNLGYTYLVNGDVTFVRNNAKSDNALHQALVAFSLPLTAKWSTIGAYSHNISKDYSMMSLLGVQYDNCCWAVRVFGGRTFKNLNASYQPQYNNNVYLQILLKGLGSVATSDPSRIINTYIPGYNDPFHR</sequence>
<dbReference type="Pfam" id="PF04453">
    <property type="entry name" value="LptD"/>
    <property type="match status" value="1"/>
</dbReference>
<comment type="caution">
    <text evidence="7">The sequence shown here is derived from an EMBL/GenBank/DDBJ whole genome shotgun (WGS) entry which is preliminary data.</text>
</comment>
<dbReference type="InterPro" id="IPR005653">
    <property type="entry name" value="OstA-like_N"/>
</dbReference>
<evidence type="ECO:0000256" key="1">
    <source>
        <dbReference type="ARBA" id="ARBA00022729"/>
    </source>
</evidence>
<dbReference type="Proteomes" id="UP001615550">
    <property type="component" value="Unassembled WGS sequence"/>
</dbReference>
<evidence type="ECO:0000256" key="3">
    <source>
        <dbReference type="ARBA" id="ARBA00023237"/>
    </source>
</evidence>
<comment type="similarity">
    <text evidence="4">Belongs to the LptD family.</text>
</comment>